<comment type="caution">
    <text evidence="4">The sequence shown here is derived from an EMBL/GenBank/DDBJ whole genome shotgun (WGS) entry which is preliminary data.</text>
</comment>
<dbReference type="Gene3D" id="3.40.309.10">
    <property type="entry name" value="Aldehyde Dehydrogenase, Chain A, domain 2"/>
    <property type="match status" value="1"/>
</dbReference>
<feature type="region of interest" description="Disordered" evidence="2">
    <location>
        <begin position="1"/>
        <end position="25"/>
    </location>
</feature>
<evidence type="ECO:0000313" key="4">
    <source>
        <dbReference type="EMBL" id="RXZ48932.1"/>
    </source>
</evidence>
<sequence>MGETSRATDAAGIAPRDERRDDGDDAIVTDPGAAVEIAVRLAAASGFDRSSRADRARWLTALAEALEAHRDELVELAAEETHLSPARLTGEVTRTATQLRFFAGVALEGSYLEATLDSPDASLTPPRPDLRRMLRPLGVVAVFAASNFPFAFSVLGNDTASALAAGCPVVVKAHPGHPRLSRRVVEIGRDALAGAGAPAAALALVDGFDAGVALVRHPLVSAVGFTGSTRGGRALFDLASARPAPIPFYGELGSINPVVVTAAAAVADVAGIAAGLAGSFTRDGGQYCTKPGLVFVPEGSGFEAELVAALVEAPSQALLTEGIASAFDAGSAALAGRDDIEVVFAGGRAADASAPVVVATTVADFRAAREAFLEECFGPLTVLVRYADDAALDAALAVLEGSLTGTIHHAPGEDVVELTSALARVAGRIVYNGWPTGVAIAWAQHHGGGWPATTASVHTSVGATAIRRWLTPIAYQDAPAAVLPPELTDGNPLGIPRREDGVLAAAPAE</sequence>
<evidence type="ECO:0000256" key="1">
    <source>
        <dbReference type="ARBA" id="ARBA00023002"/>
    </source>
</evidence>
<dbReference type="InterPro" id="IPR016161">
    <property type="entry name" value="Ald_DH/histidinol_DH"/>
</dbReference>
<keyword evidence="1" id="KW-0560">Oxidoreductase</keyword>
<dbReference type="InterPro" id="IPR016162">
    <property type="entry name" value="Ald_DH_N"/>
</dbReference>
<dbReference type="PANTHER" id="PTHR43353">
    <property type="entry name" value="SUCCINATE-SEMIALDEHYDE DEHYDROGENASE, MITOCHONDRIAL"/>
    <property type="match status" value="1"/>
</dbReference>
<dbReference type="InterPro" id="IPR016163">
    <property type="entry name" value="Ald_DH_C"/>
</dbReference>
<dbReference type="InterPro" id="IPR050740">
    <property type="entry name" value="Aldehyde_DH_Superfamily"/>
</dbReference>
<reference evidence="4 5" key="1">
    <citation type="submission" date="2019-01" db="EMBL/GenBank/DDBJ databases">
        <authorList>
            <person name="Li J."/>
        </authorList>
    </citation>
    <scope>NUCLEOTIDE SEQUENCE [LARGE SCALE GENOMIC DNA]</scope>
    <source>
        <strain evidence="4 5">CCUG 35506</strain>
    </source>
</reference>
<dbReference type="GO" id="GO:0016620">
    <property type="term" value="F:oxidoreductase activity, acting on the aldehyde or oxo group of donors, NAD or NADP as acceptor"/>
    <property type="evidence" value="ECO:0007669"/>
    <property type="project" value="InterPro"/>
</dbReference>
<evidence type="ECO:0000313" key="5">
    <source>
        <dbReference type="Proteomes" id="UP000292935"/>
    </source>
</evidence>
<organism evidence="4 5">
    <name type="scientific">Agromyces fucosus</name>
    <dbReference type="NCBI Taxonomy" id="41985"/>
    <lineage>
        <taxon>Bacteria</taxon>
        <taxon>Bacillati</taxon>
        <taxon>Actinomycetota</taxon>
        <taxon>Actinomycetes</taxon>
        <taxon>Micrococcales</taxon>
        <taxon>Microbacteriaceae</taxon>
        <taxon>Agromyces</taxon>
    </lineage>
</organism>
<name>A0A4Q2JLX0_9MICO</name>
<dbReference type="SUPFAM" id="SSF53720">
    <property type="entry name" value="ALDH-like"/>
    <property type="match status" value="1"/>
</dbReference>
<dbReference type="Gene3D" id="3.40.605.10">
    <property type="entry name" value="Aldehyde Dehydrogenase, Chain A, domain 1"/>
    <property type="match status" value="1"/>
</dbReference>
<proteinExistence type="predicted"/>
<evidence type="ECO:0000256" key="2">
    <source>
        <dbReference type="SAM" id="MobiDB-lite"/>
    </source>
</evidence>
<protein>
    <submittedName>
        <fullName evidence="4">Aldehyde dehydrogenase family protein</fullName>
    </submittedName>
</protein>
<dbReference type="InterPro" id="IPR015590">
    <property type="entry name" value="Aldehyde_DH_dom"/>
</dbReference>
<feature type="domain" description="Aldehyde dehydrogenase" evidence="3">
    <location>
        <begin position="33"/>
        <end position="440"/>
    </location>
</feature>
<keyword evidence="5" id="KW-1185">Reference proteome</keyword>
<dbReference type="PANTHER" id="PTHR43353:SF3">
    <property type="entry name" value="ALDEHYDE DEHYDROGENASE-RELATED"/>
    <property type="match status" value="1"/>
</dbReference>
<accession>A0A4Q2JLX0</accession>
<dbReference type="Pfam" id="PF00171">
    <property type="entry name" value="Aldedh"/>
    <property type="match status" value="1"/>
</dbReference>
<dbReference type="EMBL" id="SDPO01000002">
    <property type="protein sequence ID" value="RXZ48932.1"/>
    <property type="molecule type" value="Genomic_DNA"/>
</dbReference>
<dbReference type="Proteomes" id="UP000292935">
    <property type="component" value="Unassembled WGS sequence"/>
</dbReference>
<evidence type="ECO:0000259" key="3">
    <source>
        <dbReference type="Pfam" id="PF00171"/>
    </source>
</evidence>
<gene>
    <name evidence="4" type="ORF">ESP57_08160</name>
</gene>
<dbReference type="RefSeq" id="WP_082571120.1">
    <property type="nucleotide sequence ID" value="NZ_SDPO01000002.1"/>
</dbReference>
<dbReference type="OrthoDB" id="9770537at2"/>
<dbReference type="AlphaFoldDB" id="A0A4Q2JLX0"/>